<comment type="caution">
    <text evidence="4">The sequence shown here is derived from an EMBL/GenBank/DDBJ whole genome shotgun (WGS) entry which is preliminary data.</text>
</comment>
<dbReference type="PANTHER" id="PTHR47572">
    <property type="entry name" value="LIPOPROTEIN-RELATED"/>
    <property type="match status" value="1"/>
</dbReference>
<dbReference type="AlphaFoldDB" id="A0A370FKR1"/>
<keyword evidence="2" id="KW-0732">Signal</keyword>
<feature type="chain" id="PRO_5016876230" evidence="2">
    <location>
        <begin position="19"/>
        <end position="363"/>
    </location>
</feature>
<proteinExistence type="predicted"/>
<dbReference type="InterPro" id="IPR013658">
    <property type="entry name" value="SGL"/>
</dbReference>
<feature type="signal peptide" evidence="2">
    <location>
        <begin position="1"/>
        <end position="18"/>
    </location>
</feature>
<dbReference type="RefSeq" id="WP_114802639.1">
    <property type="nucleotide sequence ID" value="NZ_QQAV01000003.1"/>
</dbReference>
<evidence type="ECO:0000313" key="5">
    <source>
        <dbReference type="Proteomes" id="UP000255265"/>
    </source>
</evidence>
<reference evidence="4 5" key="1">
    <citation type="submission" date="2018-07" db="EMBL/GenBank/DDBJ databases">
        <title>Genomic Encyclopedia of Type Strains, Phase IV (KMG-IV): sequencing the most valuable type-strain genomes for metagenomic binning, comparative biology and taxonomic classification.</title>
        <authorList>
            <person name="Goeker M."/>
        </authorList>
    </citation>
    <scope>NUCLEOTIDE SEQUENCE [LARGE SCALE GENOMIC DNA]</scope>
    <source>
        <strain evidence="4 5">DSM 21352</strain>
    </source>
</reference>
<dbReference type="SUPFAM" id="SSF63829">
    <property type="entry name" value="Calcium-dependent phosphotriesterase"/>
    <property type="match status" value="1"/>
</dbReference>
<dbReference type="InterPro" id="IPR051262">
    <property type="entry name" value="SMP-30/CGR1_Lactonase"/>
</dbReference>
<keyword evidence="1" id="KW-0378">Hydrolase</keyword>
<dbReference type="Gene3D" id="2.120.10.30">
    <property type="entry name" value="TolB, C-terminal domain"/>
    <property type="match status" value="1"/>
</dbReference>
<dbReference type="Pfam" id="PF08450">
    <property type="entry name" value="SGL"/>
    <property type="match status" value="1"/>
</dbReference>
<evidence type="ECO:0000259" key="3">
    <source>
        <dbReference type="Pfam" id="PF08450"/>
    </source>
</evidence>
<name>A0A370FKR1_9BURK</name>
<protein>
    <submittedName>
        <fullName evidence="4">Gluconolactonase</fullName>
    </submittedName>
</protein>
<evidence type="ECO:0000256" key="2">
    <source>
        <dbReference type="SAM" id="SignalP"/>
    </source>
</evidence>
<evidence type="ECO:0000313" key="4">
    <source>
        <dbReference type="EMBL" id="RDI26037.1"/>
    </source>
</evidence>
<dbReference type="OrthoDB" id="502821at2"/>
<evidence type="ECO:0000256" key="1">
    <source>
        <dbReference type="ARBA" id="ARBA00022801"/>
    </source>
</evidence>
<keyword evidence="5" id="KW-1185">Reference proteome</keyword>
<dbReference type="EMBL" id="QQAV01000003">
    <property type="protein sequence ID" value="RDI26037.1"/>
    <property type="molecule type" value="Genomic_DNA"/>
</dbReference>
<feature type="domain" description="SMP-30/Gluconolactonase/LRE-like region" evidence="3">
    <location>
        <begin position="84"/>
        <end position="344"/>
    </location>
</feature>
<dbReference type="InterPro" id="IPR011042">
    <property type="entry name" value="6-blade_b-propeller_TolB-like"/>
</dbReference>
<dbReference type="GO" id="GO:0016787">
    <property type="term" value="F:hydrolase activity"/>
    <property type="evidence" value="ECO:0007669"/>
    <property type="project" value="UniProtKB-KW"/>
</dbReference>
<organism evidence="4 5">
    <name type="scientific">Pseudacidovorax intermedius</name>
    <dbReference type="NCBI Taxonomy" id="433924"/>
    <lineage>
        <taxon>Bacteria</taxon>
        <taxon>Pseudomonadati</taxon>
        <taxon>Pseudomonadota</taxon>
        <taxon>Betaproteobacteria</taxon>
        <taxon>Burkholderiales</taxon>
        <taxon>Comamonadaceae</taxon>
        <taxon>Pseudacidovorax</taxon>
    </lineage>
</organism>
<gene>
    <name evidence="4" type="ORF">DFR41_103193</name>
</gene>
<dbReference type="Proteomes" id="UP000255265">
    <property type="component" value="Unassembled WGS sequence"/>
</dbReference>
<accession>A0A370FKR1</accession>
<sequence length="363" mass="38153">MRPMILLAGLVLALQAHAQTAPMRLSQIGDAAPARQQEFFPAPSFELVHAGGCGVMEGIASASDGSVYFTEITRSVGCSDAAGVQGGRIWVVPPGGTPRIFREPSNMAAGLAIDAQDRLIAAEGADYGGRRVSVTDLRSGSYRVVAYFHENRQFNAPNDVAIDRAGRIFFSDLRLFGPETIEQRINAVYRLDPPEANAKGLWPVSRILGNDAKMNGIELSPDGRTLYVGHCDPGTNALGEQGKPALDRTGAGGLVAYPLDAAGRPGAPRVLLDLEKAGCVDGMTTDVDGNLYLALPSAPSGPGIYVLTPDGALVARLTLPNRESPVNVGFGRGPEAGTLYVATVGVGKVYRLRTGKVGFAPSR</sequence>
<dbReference type="PANTHER" id="PTHR47572:SF4">
    <property type="entry name" value="LACTONASE DRP35"/>
    <property type="match status" value="1"/>
</dbReference>